<dbReference type="Pfam" id="PF01625">
    <property type="entry name" value="PMSR"/>
    <property type="match status" value="1"/>
</dbReference>
<evidence type="ECO:0000256" key="5">
    <source>
        <dbReference type="SAM" id="SignalP"/>
    </source>
</evidence>
<comment type="similarity">
    <text evidence="4">Belongs to the MsrA Met sulfoxide reductase family.</text>
</comment>
<comment type="catalytic activity">
    <reaction evidence="3 4">
        <text>[thioredoxin]-disulfide + L-methionine + H2O = L-methionine (S)-S-oxide + [thioredoxin]-dithiol</text>
        <dbReference type="Rhea" id="RHEA:19993"/>
        <dbReference type="Rhea" id="RHEA-COMP:10698"/>
        <dbReference type="Rhea" id="RHEA-COMP:10700"/>
        <dbReference type="ChEBI" id="CHEBI:15377"/>
        <dbReference type="ChEBI" id="CHEBI:29950"/>
        <dbReference type="ChEBI" id="CHEBI:50058"/>
        <dbReference type="ChEBI" id="CHEBI:57844"/>
        <dbReference type="ChEBI" id="CHEBI:58772"/>
        <dbReference type="EC" id="1.8.4.11"/>
    </reaction>
</comment>
<dbReference type="SUPFAM" id="SSF55068">
    <property type="entry name" value="Peptide methionine sulfoxide reductase"/>
    <property type="match status" value="1"/>
</dbReference>
<feature type="active site" evidence="4">
    <location>
        <position position="31"/>
    </location>
</feature>
<dbReference type="PANTHER" id="PTHR43774:SF1">
    <property type="entry name" value="PEPTIDE METHIONINE SULFOXIDE REDUCTASE MSRA 2"/>
    <property type="match status" value="1"/>
</dbReference>
<keyword evidence="1 4" id="KW-0560">Oxidoreductase</keyword>
<proteinExistence type="inferred from homology"/>
<dbReference type="PANTHER" id="PTHR43774">
    <property type="entry name" value="PEPTIDE METHIONINE SULFOXIDE REDUCTASE"/>
    <property type="match status" value="1"/>
</dbReference>
<evidence type="ECO:0000256" key="4">
    <source>
        <dbReference type="HAMAP-Rule" id="MF_01401"/>
    </source>
</evidence>
<gene>
    <name evidence="7" type="primary">msrA_1</name>
    <name evidence="4" type="synonym">msrA</name>
    <name evidence="7" type="ORF">GCM10007916_14180</name>
</gene>
<comment type="function">
    <text evidence="4">Has an important function as a repair enzyme for proteins that have been inactivated by oxidation. Catalyzes the reversible oxidation-reduction of methionine sulfoxide in proteins to methionine.</text>
</comment>
<dbReference type="Gene3D" id="3.30.1060.10">
    <property type="entry name" value="Peptide methionine sulphoxide reductase MsrA"/>
    <property type="match status" value="1"/>
</dbReference>
<keyword evidence="5" id="KW-0732">Signal</keyword>
<dbReference type="EMBL" id="BSPQ01000002">
    <property type="protein sequence ID" value="GLS90351.1"/>
    <property type="molecule type" value="Genomic_DNA"/>
</dbReference>
<name>A0ABQ6DYW0_9GAMM</name>
<comment type="catalytic activity">
    <reaction evidence="2 4">
        <text>L-methionyl-[protein] + [thioredoxin]-disulfide + H2O = L-methionyl-(S)-S-oxide-[protein] + [thioredoxin]-dithiol</text>
        <dbReference type="Rhea" id="RHEA:14217"/>
        <dbReference type="Rhea" id="RHEA-COMP:10698"/>
        <dbReference type="Rhea" id="RHEA-COMP:10700"/>
        <dbReference type="Rhea" id="RHEA-COMP:12313"/>
        <dbReference type="Rhea" id="RHEA-COMP:12315"/>
        <dbReference type="ChEBI" id="CHEBI:15377"/>
        <dbReference type="ChEBI" id="CHEBI:16044"/>
        <dbReference type="ChEBI" id="CHEBI:29950"/>
        <dbReference type="ChEBI" id="CHEBI:44120"/>
        <dbReference type="ChEBI" id="CHEBI:50058"/>
        <dbReference type="EC" id="1.8.4.11"/>
    </reaction>
</comment>
<protein>
    <recommendedName>
        <fullName evidence="4">Peptide methionine sulfoxide reductase MsrA</fullName>
        <shortName evidence="4">Protein-methionine-S-oxide reductase</shortName>
        <ecNumber evidence="4">1.8.4.11</ecNumber>
    </recommendedName>
    <alternativeName>
        <fullName evidence="4">Peptide-methionine (S)-S-oxide reductase</fullName>
        <shortName evidence="4">Peptide Met(O) reductase</shortName>
    </alternativeName>
</protein>
<feature type="domain" description="Peptide methionine sulphoxide reductase MsrA" evidence="6">
    <location>
        <begin position="25"/>
        <end position="174"/>
    </location>
</feature>
<evidence type="ECO:0000259" key="6">
    <source>
        <dbReference type="Pfam" id="PF01625"/>
    </source>
</evidence>
<dbReference type="HAMAP" id="MF_01401">
    <property type="entry name" value="MsrA"/>
    <property type="match status" value="1"/>
</dbReference>
<feature type="signal peptide" evidence="5">
    <location>
        <begin position="1"/>
        <end position="22"/>
    </location>
</feature>
<evidence type="ECO:0000313" key="8">
    <source>
        <dbReference type="Proteomes" id="UP001157353"/>
    </source>
</evidence>
<dbReference type="NCBIfam" id="TIGR00401">
    <property type="entry name" value="msrA"/>
    <property type="match status" value="1"/>
</dbReference>
<dbReference type="RefSeq" id="WP_284203467.1">
    <property type="nucleotide sequence ID" value="NZ_BSPQ01000002.1"/>
</dbReference>
<feature type="chain" id="PRO_5045874458" description="Peptide methionine sulfoxide reductase MsrA" evidence="5">
    <location>
        <begin position="23"/>
        <end position="213"/>
    </location>
</feature>
<evidence type="ECO:0000256" key="3">
    <source>
        <dbReference type="ARBA" id="ARBA00048782"/>
    </source>
</evidence>
<comment type="caution">
    <text evidence="7">The sequence shown here is derived from an EMBL/GenBank/DDBJ whole genome shotgun (WGS) entry which is preliminary data.</text>
</comment>
<organism evidence="7 8">
    <name type="scientific">Psychromonas marina</name>
    <dbReference type="NCBI Taxonomy" id="88364"/>
    <lineage>
        <taxon>Bacteria</taxon>
        <taxon>Pseudomonadati</taxon>
        <taxon>Pseudomonadota</taxon>
        <taxon>Gammaproteobacteria</taxon>
        <taxon>Alteromonadales</taxon>
        <taxon>Psychromonadaceae</taxon>
        <taxon>Psychromonas</taxon>
    </lineage>
</organism>
<sequence>MQKTLGLMLSISMLFYVSFANADKTILAGGCFWCMESDFEKLPGVTEVISGFTGGDIENPTYQGDHTGHYEAVEITYDASKVSYQEILDHYWVNIDPFDSKGQFCDKGASYLSAIFVANEQERLLAEQSKQAVITEFPEQTVVTPILAAKTFYPIKGEESYHQNYYKNNPLRYKIYRWNCGREQRLEAIWGDRATHDKSRGLVCINYRECYRK</sequence>
<dbReference type="Proteomes" id="UP001157353">
    <property type="component" value="Unassembled WGS sequence"/>
</dbReference>
<evidence type="ECO:0000256" key="1">
    <source>
        <dbReference type="ARBA" id="ARBA00023002"/>
    </source>
</evidence>
<keyword evidence="8" id="KW-1185">Reference proteome</keyword>
<accession>A0ABQ6DYW0</accession>
<dbReference type="InterPro" id="IPR036509">
    <property type="entry name" value="Met_Sox_Rdtase_MsrA_sf"/>
</dbReference>
<evidence type="ECO:0000313" key="7">
    <source>
        <dbReference type="EMBL" id="GLS90351.1"/>
    </source>
</evidence>
<reference evidence="8" key="1">
    <citation type="journal article" date="2019" name="Int. J. Syst. Evol. Microbiol.">
        <title>The Global Catalogue of Microorganisms (GCM) 10K type strain sequencing project: providing services to taxonomists for standard genome sequencing and annotation.</title>
        <authorList>
            <consortium name="The Broad Institute Genomics Platform"/>
            <consortium name="The Broad Institute Genome Sequencing Center for Infectious Disease"/>
            <person name="Wu L."/>
            <person name="Ma J."/>
        </authorList>
    </citation>
    <scope>NUCLEOTIDE SEQUENCE [LARGE SCALE GENOMIC DNA]</scope>
    <source>
        <strain evidence="8">NBRC 103166</strain>
    </source>
</reference>
<dbReference type="EC" id="1.8.4.11" evidence="4"/>
<evidence type="ECO:0000256" key="2">
    <source>
        <dbReference type="ARBA" id="ARBA00047806"/>
    </source>
</evidence>
<dbReference type="InterPro" id="IPR002569">
    <property type="entry name" value="Met_Sox_Rdtase_MsrA_dom"/>
</dbReference>